<evidence type="ECO:0000256" key="5">
    <source>
        <dbReference type="ARBA" id="ARBA00022722"/>
    </source>
</evidence>
<evidence type="ECO:0000256" key="1">
    <source>
        <dbReference type="ARBA" id="ARBA00004123"/>
    </source>
</evidence>
<dbReference type="Pfam" id="PF00929">
    <property type="entry name" value="RNase_T"/>
    <property type="match status" value="1"/>
</dbReference>
<feature type="non-terminal residue" evidence="12">
    <location>
        <position position="1"/>
    </location>
</feature>
<dbReference type="RefSeq" id="XP_002501347.1">
    <property type="nucleotide sequence ID" value="XM_002501301.1"/>
</dbReference>
<dbReference type="InterPro" id="IPR047021">
    <property type="entry name" value="REXO1/3/4-like"/>
</dbReference>
<name>C1E3S8_MICCC</name>
<evidence type="ECO:0000256" key="3">
    <source>
        <dbReference type="ARBA" id="ARBA00016937"/>
    </source>
</evidence>
<dbReference type="GO" id="GO:0003676">
    <property type="term" value="F:nucleic acid binding"/>
    <property type="evidence" value="ECO:0007669"/>
    <property type="project" value="InterPro"/>
</dbReference>
<dbReference type="SUPFAM" id="SSF53098">
    <property type="entry name" value="Ribonuclease H-like"/>
    <property type="match status" value="1"/>
</dbReference>
<dbReference type="GO" id="GO:0008408">
    <property type="term" value="F:3'-5' exonuclease activity"/>
    <property type="evidence" value="ECO:0007669"/>
    <property type="project" value="InterPro"/>
</dbReference>
<keyword evidence="7 12" id="KW-0269">Exonuclease</keyword>
<comment type="subcellular location">
    <subcellularLocation>
        <location evidence="1">Nucleus</location>
    </subcellularLocation>
</comment>
<gene>
    <name evidence="12" type="ORF">MICPUN_80526</name>
</gene>
<comment type="similarity">
    <text evidence="2">Belongs to the REXO4 family.</text>
</comment>
<feature type="compositionally biased region" description="Basic and acidic residues" evidence="10">
    <location>
        <begin position="236"/>
        <end position="247"/>
    </location>
</feature>
<evidence type="ECO:0000256" key="4">
    <source>
        <dbReference type="ARBA" id="ARBA00022552"/>
    </source>
</evidence>
<dbReference type="FunFam" id="3.30.420.10:FF:000007">
    <property type="entry name" value="Interferon-stimulated exonuclease gene 20"/>
    <property type="match status" value="1"/>
</dbReference>
<dbReference type="EMBL" id="CP001325">
    <property type="protein sequence ID" value="ACO62605.1"/>
    <property type="molecule type" value="Genomic_DNA"/>
</dbReference>
<keyword evidence="4" id="KW-0698">rRNA processing</keyword>
<sequence>AGERTGLPRSTHADPTKPKKPMPTGRNTALTDIIAMDCEMVGVGEDGRRSILARVSVVNEDGNVVLDTFVAPTEPVTDYRTRVSGVRPQDLRGAPPFKEIQRKMADILKGRTLVGHALKNDLRVLLLDHPRRQTRDTALYRPLTRPLRANERAQDTGIARGRGSRSLKELCAQHLGLEIQGGEHSSVDDARAALLLYQKNQRNWEREFAAAQQVGGKGGAGGKGKGSAGVGSKGALKSDDDGEERPTKRGKKAKKKGGGDEVGSAGGLKLGKVVNLFAR</sequence>
<evidence type="ECO:0000256" key="9">
    <source>
        <dbReference type="ARBA" id="ARBA00025599"/>
    </source>
</evidence>
<evidence type="ECO:0000256" key="7">
    <source>
        <dbReference type="ARBA" id="ARBA00022839"/>
    </source>
</evidence>
<keyword evidence="13" id="KW-1185">Reference proteome</keyword>
<keyword evidence="8" id="KW-0539">Nucleus</keyword>
<protein>
    <recommendedName>
        <fullName evidence="3">RNA exonuclease 4</fullName>
    </recommendedName>
</protein>
<dbReference type="Proteomes" id="UP000002009">
    <property type="component" value="Chromosome 4"/>
</dbReference>
<dbReference type="OrthoDB" id="16516at2759"/>
<evidence type="ECO:0000256" key="10">
    <source>
        <dbReference type="SAM" id="MobiDB-lite"/>
    </source>
</evidence>
<dbReference type="AlphaFoldDB" id="C1E3S8"/>
<dbReference type="InterPro" id="IPR012337">
    <property type="entry name" value="RNaseH-like_sf"/>
</dbReference>
<evidence type="ECO:0000313" key="13">
    <source>
        <dbReference type="Proteomes" id="UP000002009"/>
    </source>
</evidence>
<keyword evidence="5" id="KW-0540">Nuclease</keyword>
<dbReference type="FunCoup" id="C1E3S8">
    <property type="interactions" value="1730"/>
</dbReference>
<dbReference type="CDD" id="cd06144">
    <property type="entry name" value="REX4_like"/>
    <property type="match status" value="1"/>
</dbReference>
<reference evidence="12 13" key="1">
    <citation type="journal article" date="2009" name="Science">
        <title>Green evolution and dynamic adaptations revealed by genomes of the marine picoeukaryotes Micromonas.</title>
        <authorList>
            <person name="Worden A.Z."/>
            <person name="Lee J.H."/>
            <person name="Mock T."/>
            <person name="Rouze P."/>
            <person name="Simmons M.P."/>
            <person name="Aerts A.L."/>
            <person name="Allen A.E."/>
            <person name="Cuvelier M.L."/>
            <person name="Derelle E."/>
            <person name="Everett M.V."/>
            <person name="Foulon E."/>
            <person name="Grimwood J."/>
            <person name="Gundlach H."/>
            <person name="Henrissat B."/>
            <person name="Napoli C."/>
            <person name="McDonald S.M."/>
            <person name="Parker M.S."/>
            <person name="Rombauts S."/>
            <person name="Salamov A."/>
            <person name="Von Dassow P."/>
            <person name="Badger J.H."/>
            <person name="Coutinho P.M."/>
            <person name="Demir E."/>
            <person name="Dubchak I."/>
            <person name="Gentemann C."/>
            <person name="Eikrem W."/>
            <person name="Gready J.E."/>
            <person name="John U."/>
            <person name="Lanier W."/>
            <person name="Lindquist E.A."/>
            <person name="Lucas S."/>
            <person name="Mayer K.F."/>
            <person name="Moreau H."/>
            <person name="Not F."/>
            <person name="Otillar R."/>
            <person name="Panaud O."/>
            <person name="Pangilinan J."/>
            <person name="Paulsen I."/>
            <person name="Piegu B."/>
            <person name="Poliakov A."/>
            <person name="Robbens S."/>
            <person name="Schmutz J."/>
            <person name="Toulza E."/>
            <person name="Wyss T."/>
            <person name="Zelensky A."/>
            <person name="Zhou K."/>
            <person name="Armbrust E.V."/>
            <person name="Bhattacharya D."/>
            <person name="Goodenough U.W."/>
            <person name="Van de Peer Y."/>
            <person name="Grigoriev I.V."/>
        </authorList>
    </citation>
    <scope>NUCLEOTIDE SEQUENCE [LARGE SCALE GENOMIC DNA]</scope>
    <source>
        <strain evidence="13">RCC299 / NOUM17</strain>
    </source>
</reference>
<evidence type="ECO:0000256" key="6">
    <source>
        <dbReference type="ARBA" id="ARBA00022801"/>
    </source>
</evidence>
<dbReference type="OMA" id="TSEYKHF"/>
<dbReference type="InterPro" id="IPR013520">
    <property type="entry name" value="Ribonucl_H"/>
</dbReference>
<dbReference type="KEGG" id="mis:MICPUN_80526"/>
<proteinExistence type="inferred from homology"/>
<keyword evidence="6" id="KW-0378">Hydrolase</keyword>
<evidence type="ECO:0000256" key="2">
    <source>
        <dbReference type="ARBA" id="ARBA00010489"/>
    </source>
</evidence>
<dbReference type="InterPro" id="IPR037431">
    <property type="entry name" value="REX4_DEDDh_dom"/>
</dbReference>
<dbReference type="Gene3D" id="3.30.420.10">
    <property type="entry name" value="Ribonuclease H-like superfamily/Ribonuclease H"/>
    <property type="match status" value="1"/>
</dbReference>
<accession>C1E3S8</accession>
<evidence type="ECO:0000313" key="12">
    <source>
        <dbReference type="EMBL" id="ACO62605.1"/>
    </source>
</evidence>
<feature type="region of interest" description="Disordered" evidence="10">
    <location>
        <begin position="214"/>
        <end position="267"/>
    </location>
</feature>
<feature type="domain" description="Exonuclease" evidence="11">
    <location>
        <begin position="32"/>
        <end position="206"/>
    </location>
</feature>
<organism evidence="12 13">
    <name type="scientific">Micromonas commoda (strain RCC299 / NOUM17 / CCMP2709)</name>
    <name type="common">Picoplanktonic green alga</name>
    <dbReference type="NCBI Taxonomy" id="296587"/>
    <lineage>
        <taxon>Eukaryota</taxon>
        <taxon>Viridiplantae</taxon>
        <taxon>Chlorophyta</taxon>
        <taxon>Mamiellophyceae</taxon>
        <taxon>Mamiellales</taxon>
        <taxon>Mamiellaceae</taxon>
        <taxon>Micromonas</taxon>
    </lineage>
</organism>
<dbReference type="InParanoid" id="C1E3S8"/>
<dbReference type="GO" id="GO:0005634">
    <property type="term" value="C:nucleus"/>
    <property type="evidence" value="ECO:0007669"/>
    <property type="project" value="UniProtKB-SubCell"/>
</dbReference>
<evidence type="ECO:0000259" key="11">
    <source>
        <dbReference type="SMART" id="SM00479"/>
    </source>
</evidence>
<dbReference type="GeneID" id="8243016"/>
<dbReference type="STRING" id="296587.C1E3S8"/>
<comment type="function">
    <text evidence="9">Exoribonuclease involved in ribosome biosynthesis. Involved in the processing of ITS1, the internal transcribed spacer localized between the 18S and 5.8S rRNAs.</text>
</comment>
<dbReference type="PANTHER" id="PTHR12801:SF45">
    <property type="entry name" value="RNA EXONUCLEASE 4"/>
    <property type="match status" value="1"/>
</dbReference>
<feature type="region of interest" description="Disordered" evidence="10">
    <location>
        <begin position="1"/>
        <end position="27"/>
    </location>
</feature>
<dbReference type="SMART" id="SM00479">
    <property type="entry name" value="EXOIII"/>
    <property type="match status" value="1"/>
</dbReference>
<dbReference type="PANTHER" id="PTHR12801">
    <property type="entry name" value="RNA EXONUCLEASE REXO1 / RECO3 FAMILY MEMBER-RELATED"/>
    <property type="match status" value="1"/>
</dbReference>
<dbReference type="GO" id="GO:0006364">
    <property type="term" value="P:rRNA processing"/>
    <property type="evidence" value="ECO:0007669"/>
    <property type="project" value="UniProtKB-KW"/>
</dbReference>
<feature type="compositionally biased region" description="Gly residues" evidence="10">
    <location>
        <begin position="215"/>
        <end position="232"/>
    </location>
</feature>
<dbReference type="InterPro" id="IPR036397">
    <property type="entry name" value="RNaseH_sf"/>
</dbReference>
<dbReference type="eggNOG" id="KOG2249">
    <property type="taxonomic scope" value="Eukaryota"/>
</dbReference>
<evidence type="ECO:0000256" key="8">
    <source>
        <dbReference type="ARBA" id="ARBA00023242"/>
    </source>
</evidence>